<dbReference type="EMBL" id="OA883384">
    <property type="protein sequence ID" value="CAD7278750.1"/>
    <property type="molecule type" value="Genomic_DNA"/>
</dbReference>
<dbReference type="GO" id="GO:0060271">
    <property type="term" value="P:cilium assembly"/>
    <property type="evidence" value="ECO:0007669"/>
    <property type="project" value="TreeGrafter"/>
</dbReference>
<dbReference type="GO" id="GO:0005813">
    <property type="term" value="C:centrosome"/>
    <property type="evidence" value="ECO:0007669"/>
    <property type="project" value="TreeGrafter"/>
</dbReference>
<sequence length="145" mass="16709">MPNCQKSLISERITHIQPVMECQCLLAWLENADYLLGWTHQEESILMCSIFCFCSEISEFQDITDELVGVMSGLQAQVEQEKMAAIGARNLVKSVTKQKDGHQQKLQALIAEKQLELERMRFQYESLTQAEAEQLELIEQFLLQQ</sequence>
<dbReference type="GO" id="GO:0030990">
    <property type="term" value="C:intraciliary transport particle"/>
    <property type="evidence" value="ECO:0007669"/>
    <property type="project" value="TreeGrafter"/>
</dbReference>
<dbReference type="GO" id="GO:0036064">
    <property type="term" value="C:ciliary basal body"/>
    <property type="evidence" value="ECO:0007669"/>
    <property type="project" value="TreeGrafter"/>
</dbReference>
<proteinExistence type="predicted"/>
<organism evidence="5">
    <name type="scientific">Notodromas monacha</name>
    <dbReference type="NCBI Taxonomy" id="399045"/>
    <lineage>
        <taxon>Eukaryota</taxon>
        <taxon>Metazoa</taxon>
        <taxon>Ecdysozoa</taxon>
        <taxon>Arthropoda</taxon>
        <taxon>Crustacea</taxon>
        <taxon>Oligostraca</taxon>
        <taxon>Ostracoda</taxon>
        <taxon>Podocopa</taxon>
        <taxon>Podocopida</taxon>
        <taxon>Cypridocopina</taxon>
        <taxon>Cypridoidea</taxon>
        <taxon>Cyprididae</taxon>
        <taxon>Notodromas</taxon>
    </lineage>
</organism>
<dbReference type="OrthoDB" id="10254896at2759"/>
<evidence type="ECO:0000256" key="2">
    <source>
        <dbReference type="ARBA" id="ARBA00023054"/>
    </source>
</evidence>
<keyword evidence="3" id="KW-0966">Cell projection</keyword>
<gene>
    <name evidence="5" type="ORF">NMOB1V02_LOCUS6447</name>
</gene>
<keyword evidence="2 4" id="KW-0175">Coiled coil</keyword>
<dbReference type="GO" id="GO:0061512">
    <property type="term" value="P:protein localization to cilium"/>
    <property type="evidence" value="ECO:0007669"/>
    <property type="project" value="TreeGrafter"/>
</dbReference>
<dbReference type="Pfam" id="PF14931">
    <property type="entry name" value="IFT20"/>
    <property type="match status" value="1"/>
</dbReference>
<dbReference type="PANTHER" id="PTHR31978:SF1">
    <property type="entry name" value="INTRAFLAGELLAR TRANSPORT PROTEIN 20 HOMOLOG"/>
    <property type="match status" value="1"/>
</dbReference>
<evidence type="ECO:0000313" key="5">
    <source>
        <dbReference type="EMBL" id="CAD7278750.1"/>
    </source>
</evidence>
<keyword evidence="6" id="KW-1185">Reference proteome</keyword>
<comment type="subcellular location">
    <subcellularLocation>
        <location evidence="1">Cell projection</location>
        <location evidence="1">Cilium</location>
    </subcellularLocation>
</comment>
<dbReference type="EMBL" id="CAJPEX010001347">
    <property type="protein sequence ID" value="CAG0918902.1"/>
    <property type="molecule type" value="Genomic_DNA"/>
</dbReference>
<dbReference type="GO" id="GO:0005737">
    <property type="term" value="C:cytoplasm"/>
    <property type="evidence" value="ECO:0007669"/>
    <property type="project" value="TreeGrafter"/>
</dbReference>
<dbReference type="GO" id="GO:0097546">
    <property type="term" value="C:ciliary base"/>
    <property type="evidence" value="ECO:0007669"/>
    <property type="project" value="TreeGrafter"/>
</dbReference>
<evidence type="ECO:0000256" key="4">
    <source>
        <dbReference type="SAM" id="Coils"/>
    </source>
</evidence>
<dbReference type="GO" id="GO:0097730">
    <property type="term" value="C:non-motile cilium"/>
    <property type="evidence" value="ECO:0007669"/>
    <property type="project" value="TreeGrafter"/>
</dbReference>
<evidence type="ECO:0000256" key="1">
    <source>
        <dbReference type="ARBA" id="ARBA00004138"/>
    </source>
</evidence>
<dbReference type="Proteomes" id="UP000678499">
    <property type="component" value="Unassembled WGS sequence"/>
</dbReference>
<evidence type="ECO:0000256" key="3">
    <source>
        <dbReference type="ARBA" id="ARBA00023273"/>
    </source>
</evidence>
<dbReference type="PANTHER" id="PTHR31978">
    <property type="entry name" value="INTRAFLAGELLAR TRANSPORT PROTEIN 20 HOMOLOG"/>
    <property type="match status" value="1"/>
</dbReference>
<name>A0A7R9BQT5_9CRUS</name>
<reference evidence="5" key="1">
    <citation type="submission" date="2020-11" db="EMBL/GenBank/DDBJ databases">
        <authorList>
            <person name="Tran Van P."/>
        </authorList>
    </citation>
    <scope>NUCLEOTIDE SEQUENCE</scope>
</reference>
<dbReference type="InterPro" id="IPR028172">
    <property type="entry name" value="FT20"/>
</dbReference>
<feature type="coiled-coil region" evidence="4">
    <location>
        <begin position="92"/>
        <end position="130"/>
    </location>
</feature>
<evidence type="ECO:0000313" key="6">
    <source>
        <dbReference type="Proteomes" id="UP000678499"/>
    </source>
</evidence>
<dbReference type="AlphaFoldDB" id="A0A7R9BQT5"/>
<accession>A0A7R9BQT5</accession>
<protein>
    <submittedName>
        <fullName evidence="5">Uncharacterized protein</fullName>
    </submittedName>
</protein>